<dbReference type="Gene3D" id="3.90.550.10">
    <property type="entry name" value="Spore Coat Polysaccharide Biosynthesis Protein SpsA, Chain A"/>
    <property type="match status" value="1"/>
</dbReference>
<dbReference type="SUPFAM" id="SSF53448">
    <property type="entry name" value="Nucleotide-diphospho-sugar transferases"/>
    <property type="match status" value="1"/>
</dbReference>
<feature type="non-terminal residue" evidence="2">
    <location>
        <position position="166"/>
    </location>
</feature>
<gene>
    <name evidence="2" type="ORF">S06H3_41411</name>
</gene>
<dbReference type="PANTHER" id="PTHR43179:SF7">
    <property type="entry name" value="RHAMNOSYLTRANSFERASE WBBL"/>
    <property type="match status" value="1"/>
</dbReference>
<organism evidence="2">
    <name type="scientific">marine sediment metagenome</name>
    <dbReference type="NCBI Taxonomy" id="412755"/>
    <lineage>
        <taxon>unclassified sequences</taxon>
        <taxon>metagenomes</taxon>
        <taxon>ecological metagenomes</taxon>
    </lineage>
</organism>
<name>X1NLY1_9ZZZZ</name>
<dbReference type="CDD" id="cd04186">
    <property type="entry name" value="GT_2_like_c"/>
    <property type="match status" value="1"/>
</dbReference>
<sequence>MTLSIIIVNWNVKPLLERCLFSIFQNTKRLSYEVIVIDNKSKDGSQEYIRALARKRRNLKIIINKKNLGFARANNQGIKKAKGEFILLLNPDTEVYEGTLKQMVDFMKKNYAYGIGGCQLIGVDDAVQPSVRKFPTPASHLMIFLKLHYLFPKCKILKHYFQYDFN</sequence>
<feature type="domain" description="Glycosyltransferase 2-like" evidence="1">
    <location>
        <begin position="4"/>
        <end position="157"/>
    </location>
</feature>
<dbReference type="Pfam" id="PF00535">
    <property type="entry name" value="Glycos_transf_2"/>
    <property type="match status" value="1"/>
</dbReference>
<evidence type="ECO:0000313" key="2">
    <source>
        <dbReference type="EMBL" id="GAI45002.1"/>
    </source>
</evidence>
<dbReference type="PANTHER" id="PTHR43179">
    <property type="entry name" value="RHAMNOSYLTRANSFERASE WBBL"/>
    <property type="match status" value="1"/>
</dbReference>
<dbReference type="InterPro" id="IPR029044">
    <property type="entry name" value="Nucleotide-diphossugar_trans"/>
</dbReference>
<comment type="caution">
    <text evidence="2">The sequence shown here is derived from an EMBL/GenBank/DDBJ whole genome shotgun (WGS) entry which is preliminary data.</text>
</comment>
<accession>X1NLY1</accession>
<dbReference type="EMBL" id="BARV01025515">
    <property type="protein sequence ID" value="GAI45002.1"/>
    <property type="molecule type" value="Genomic_DNA"/>
</dbReference>
<dbReference type="InterPro" id="IPR001173">
    <property type="entry name" value="Glyco_trans_2-like"/>
</dbReference>
<proteinExistence type="predicted"/>
<reference evidence="2" key="1">
    <citation type="journal article" date="2014" name="Front. Microbiol.">
        <title>High frequency of phylogenetically diverse reductive dehalogenase-homologous genes in deep subseafloor sedimentary metagenomes.</title>
        <authorList>
            <person name="Kawai M."/>
            <person name="Futagami T."/>
            <person name="Toyoda A."/>
            <person name="Takaki Y."/>
            <person name="Nishi S."/>
            <person name="Hori S."/>
            <person name="Arai W."/>
            <person name="Tsubouchi T."/>
            <person name="Morono Y."/>
            <person name="Uchiyama I."/>
            <person name="Ito T."/>
            <person name="Fujiyama A."/>
            <person name="Inagaki F."/>
            <person name="Takami H."/>
        </authorList>
    </citation>
    <scope>NUCLEOTIDE SEQUENCE</scope>
    <source>
        <strain evidence="2">Expedition CK06-06</strain>
    </source>
</reference>
<evidence type="ECO:0000259" key="1">
    <source>
        <dbReference type="Pfam" id="PF00535"/>
    </source>
</evidence>
<protein>
    <recommendedName>
        <fullName evidence="1">Glycosyltransferase 2-like domain-containing protein</fullName>
    </recommendedName>
</protein>
<dbReference type="AlphaFoldDB" id="X1NLY1"/>